<dbReference type="PANTHER" id="PTHR12147:SF26">
    <property type="entry name" value="PEPTIDASE M28 DOMAIN-CONTAINING PROTEIN"/>
    <property type="match status" value="1"/>
</dbReference>
<dbReference type="InterPro" id="IPR007484">
    <property type="entry name" value="Peptidase_M28"/>
</dbReference>
<evidence type="ECO:0000313" key="4">
    <source>
        <dbReference type="Proteomes" id="UP000019140"/>
    </source>
</evidence>
<dbReference type="AlphaFoldDB" id="W4M6E1"/>
<dbReference type="Pfam" id="PF13180">
    <property type="entry name" value="PDZ_2"/>
    <property type="match status" value="1"/>
</dbReference>
<organism evidence="3 4">
    <name type="scientific">Candidatus Entotheonella gemina</name>
    <dbReference type="NCBI Taxonomy" id="1429439"/>
    <lineage>
        <taxon>Bacteria</taxon>
        <taxon>Pseudomonadati</taxon>
        <taxon>Nitrospinota/Tectimicrobiota group</taxon>
        <taxon>Candidatus Tectimicrobiota</taxon>
        <taxon>Candidatus Entotheonellia</taxon>
        <taxon>Candidatus Entotheonellales</taxon>
        <taxon>Candidatus Entotheonellaceae</taxon>
        <taxon>Candidatus Entotheonella</taxon>
    </lineage>
</organism>
<dbReference type="HOGENOM" id="CLU_279748_0_0_7"/>
<evidence type="ECO:0000259" key="2">
    <source>
        <dbReference type="PROSITE" id="PS50106"/>
    </source>
</evidence>
<dbReference type="GO" id="GO:0006508">
    <property type="term" value="P:proteolysis"/>
    <property type="evidence" value="ECO:0007669"/>
    <property type="project" value="InterPro"/>
</dbReference>
<dbReference type="PANTHER" id="PTHR12147">
    <property type="entry name" value="METALLOPEPTIDASE M28 FAMILY MEMBER"/>
    <property type="match status" value="1"/>
</dbReference>
<accession>W4M6E1</accession>
<dbReference type="InterPro" id="IPR001478">
    <property type="entry name" value="PDZ"/>
</dbReference>
<feature type="region of interest" description="Disordered" evidence="1">
    <location>
        <begin position="769"/>
        <end position="790"/>
    </location>
</feature>
<dbReference type="SMART" id="SM00228">
    <property type="entry name" value="PDZ"/>
    <property type="match status" value="1"/>
</dbReference>
<dbReference type="InterPro" id="IPR045175">
    <property type="entry name" value="M28_fam"/>
</dbReference>
<keyword evidence="4" id="KW-1185">Reference proteome</keyword>
<dbReference type="Gene3D" id="3.40.630.10">
    <property type="entry name" value="Zn peptidases"/>
    <property type="match status" value="1"/>
</dbReference>
<gene>
    <name evidence="3" type="ORF">ETSY2_21095</name>
</gene>
<dbReference type="PATRIC" id="fig|1429439.4.peg.3583"/>
<dbReference type="GO" id="GO:0008270">
    <property type="term" value="F:zinc ion binding"/>
    <property type="evidence" value="ECO:0007669"/>
    <property type="project" value="InterPro"/>
</dbReference>
<name>W4M6E1_9BACT</name>
<feature type="compositionally biased region" description="Low complexity" evidence="1">
    <location>
        <begin position="1018"/>
        <end position="1034"/>
    </location>
</feature>
<protein>
    <recommendedName>
        <fullName evidence="2">PDZ domain-containing protein</fullName>
    </recommendedName>
</protein>
<feature type="domain" description="PDZ" evidence="2">
    <location>
        <begin position="1051"/>
        <end position="1084"/>
    </location>
</feature>
<dbReference type="EMBL" id="AZHX01000875">
    <property type="protein sequence ID" value="ETX05758.1"/>
    <property type="molecule type" value="Genomic_DNA"/>
</dbReference>
<dbReference type="InterPro" id="IPR036034">
    <property type="entry name" value="PDZ_sf"/>
</dbReference>
<dbReference type="InterPro" id="IPR014782">
    <property type="entry name" value="Peptidase_M1_dom"/>
</dbReference>
<dbReference type="Pfam" id="PF01433">
    <property type="entry name" value="Peptidase_M1"/>
    <property type="match status" value="1"/>
</dbReference>
<dbReference type="Proteomes" id="UP000019140">
    <property type="component" value="Unassembled WGS sequence"/>
</dbReference>
<dbReference type="SUPFAM" id="SSF53187">
    <property type="entry name" value="Zn-dependent exopeptidases"/>
    <property type="match status" value="1"/>
</dbReference>
<dbReference type="Gene3D" id="1.10.390.10">
    <property type="entry name" value="Neutral Protease Domain 2"/>
    <property type="match status" value="1"/>
</dbReference>
<dbReference type="Pfam" id="PF04389">
    <property type="entry name" value="Peptidase_M28"/>
    <property type="match status" value="1"/>
</dbReference>
<feature type="region of interest" description="Disordered" evidence="1">
    <location>
        <begin position="1015"/>
        <end position="1035"/>
    </location>
</feature>
<dbReference type="InterPro" id="IPR027268">
    <property type="entry name" value="Peptidase_M4/M1_CTD_sf"/>
</dbReference>
<dbReference type="PROSITE" id="PS50106">
    <property type="entry name" value="PDZ"/>
    <property type="match status" value="1"/>
</dbReference>
<dbReference type="GO" id="GO:0008235">
    <property type="term" value="F:metalloexopeptidase activity"/>
    <property type="evidence" value="ECO:0007669"/>
    <property type="project" value="InterPro"/>
</dbReference>
<dbReference type="SUPFAM" id="SSF55486">
    <property type="entry name" value="Metalloproteases ('zincins'), catalytic domain"/>
    <property type="match status" value="1"/>
</dbReference>
<sequence length="1121" mass="123818">MIGGRIGSMVLAWLLWLAVPMIVWAQPRLHHDLRVSLQPERHTLQVTDVITLPEQAPRRMTFQLHADLTLLSATAQQIPLEVETSPSSTGTTRYTLTLPAGSRTVTLTYRGTIFQPPQQRGATYARGFRETTGTITPEGVYLSAASFWYPQVADHLLTFRLDVQLPKDWEAVSQGKRTQHEHRGEFRHVQWQALQPQETIFLIAAPFTVYEQPAGAAQDIVAMAFLRKPDAALAHKYLETTDQYLAMYRDLIGPYPYSKFALVENFWETGYGMPSFTLLGTKVIRLPFILHSSYPHEMLHNWWGNGVYVDAKDGNWSEGLTAYLADHLIKAQRGTAVAYRRNTLQKYADYVSTEKDFPLTDFRSRHNPATEAVGYGKTLMLFHMLRQQIGDQAFIQGLQTFFQTFRFQRASFTDLLQTFNRVAGIEVQTFFDQWIRRAGAPELRIGETQLRKDSEQFKLTVELEQQQTGPPYTLRVPLAITLEGQAEAHRTLLDMVNTRQTVTIKLDHRPLRIDVDPQFGLFRRLHRDEIPPALSQLFGAAQAWIVLPSDAPDDVRQGYEQLAAQWQTPRIEVRWDRDLDALPTDGAIWLFGWENRWRSHMAQAVAPYQVTLAAGQADLAATVLTRTAHTAVLTARHPEAPGQTLGWLATDNPAAVPGLSRKLPHYGKYSYLGFSGDEPTNMAKGQWPILQSPMTVHLSQGAGQPAQVARAKLPSPPPLATLPPVFSAERMRRIVDFLASAARSGRGFGTPGLDETAAFIEDRFRQAGLQPGGDAPGSYTQTWRSRGGDPERQVTLQNVVGVIPGSKPEWHGQSVVVGAHYDHLGLGWPDAYQGNAGNIHPGADDNASGVAVLIELARRFTASGWQPQRTVIFVAFSGEEAGRLGSKHYVSAAKRWPAQKSIGMINFDTVGRLGSKPLQVLGTGSTYEWPHIFRGAGWVTGVPIQAIADDWGASDQRSFIEAGVPGVQLFSGAHPDIHRPTDTADRIDATGLVRVATVAREAIVYLAGRTEPLTSQLSPASVSSPGASTPAPASRRVRLGTIPDFAHAGPGYRIGDITPDSPAAAAGLQPGDVITRVNATPIDNARTFARVLRSLQPGDTINIAFTRRAQARTVQVSLTAR</sequence>
<dbReference type="Gene3D" id="2.30.42.10">
    <property type="match status" value="1"/>
</dbReference>
<evidence type="ECO:0000313" key="3">
    <source>
        <dbReference type="EMBL" id="ETX05758.1"/>
    </source>
</evidence>
<proteinExistence type="predicted"/>
<dbReference type="SUPFAM" id="SSF50156">
    <property type="entry name" value="PDZ domain-like"/>
    <property type="match status" value="1"/>
</dbReference>
<comment type="caution">
    <text evidence="3">The sequence shown here is derived from an EMBL/GenBank/DDBJ whole genome shotgun (WGS) entry which is preliminary data.</text>
</comment>
<reference evidence="3 4" key="1">
    <citation type="journal article" date="2014" name="Nature">
        <title>An environmental bacterial taxon with a large and distinct metabolic repertoire.</title>
        <authorList>
            <person name="Wilson M.C."/>
            <person name="Mori T."/>
            <person name="Ruckert C."/>
            <person name="Uria A.R."/>
            <person name="Helf M.J."/>
            <person name="Takada K."/>
            <person name="Gernert C."/>
            <person name="Steffens U.A."/>
            <person name="Heycke N."/>
            <person name="Schmitt S."/>
            <person name="Rinke C."/>
            <person name="Helfrich E.J."/>
            <person name="Brachmann A.O."/>
            <person name="Gurgui C."/>
            <person name="Wakimoto T."/>
            <person name="Kracht M."/>
            <person name="Crusemann M."/>
            <person name="Hentschel U."/>
            <person name="Abe I."/>
            <person name="Matsunaga S."/>
            <person name="Kalinowski J."/>
            <person name="Takeyama H."/>
            <person name="Piel J."/>
        </authorList>
    </citation>
    <scope>NUCLEOTIDE SEQUENCE [LARGE SCALE GENOMIC DNA]</scope>
    <source>
        <strain evidence="4">TSY2</strain>
    </source>
</reference>
<evidence type="ECO:0000256" key="1">
    <source>
        <dbReference type="SAM" id="MobiDB-lite"/>
    </source>
</evidence>